<dbReference type="Pfam" id="PF00134">
    <property type="entry name" value="Cyclin_N"/>
    <property type="match status" value="1"/>
</dbReference>
<dbReference type="FunFam" id="1.10.472.10:FF:000057">
    <property type="entry name" value="Cyclin N-terminal domain containing 2"/>
    <property type="match status" value="1"/>
</dbReference>
<evidence type="ECO:0000313" key="7">
    <source>
        <dbReference type="Proteomes" id="UP000694421"/>
    </source>
</evidence>
<dbReference type="InterPro" id="IPR004367">
    <property type="entry name" value="Cyclin_C-dom"/>
</dbReference>
<evidence type="ECO:0000259" key="5">
    <source>
        <dbReference type="SMART" id="SM01332"/>
    </source>
</evidence>
<feature type="domain" description="Cyclin-like" evidence="4">
    <location>
        <begin position="214"/>
        <end position="301"/>
    </location>
</feature>
<dbReference type="InterPro" id="IPR036915">
    <property type="entry name" value="Cyclin-like_sf"/>
</dbReference>
<accession>A0A8D0BAM7</accession>
<proteinExistence type="inferred from homology"/>
<reference evidence="6" key="1">
    <citation type="submission" date="2025-08" db="UniProtKB">
        <authorList>
            <consortium name="Ensembl"/>
        </authorList>
    </citation>
    <scope>IDENTIFICATION</scope>
</reference>
<dbReference type="Gene3D" id="1.10.472.10">
    <property type="entry name" value="Cyclin-like"/>
    <property type="match status" value="2"/>
</dbReference>
<evidence type="ECO:0000256" key="3">
    <source>
        <dbReference type="SAM" id="MobiDB-lite"/>
    </source>
</evidence>
<dbReference type="OMA" id="CSLMDHT"/>
<dbReference type="Pfam" id="PF02984">
    <property type="entry name" value="Cyclin_C"/>
    <property type="match status" value="1"/>
</dbReference>
<dbReference type="CDD" id="cd20542">
    <property type="entry name" value="CYCLIN_CNTD2"/>
    <property type="match status" value="1"/>
</dbReference>
<sequence length="347" mass="38664">MWSEVGQRAALHEMKPRSALERRRAQGNRKRDVTREDPGPVCPWGSTEAPMQRAPAVPASRCLAEELSEAMLRLDMGLESEYACEIFSSLLKPPHHRFRGSDMPRAITGEMRALVIDWLVQVHEYLHLADDTLYLGTYLMNSYMTASRVRASYLQLLGAACLFLACKVEEAACPEPVQLCFMMEDAFSPKELLRMERKVLACLKFELYYANPIHLLRLLAEVGHCSLEVQYLAVYFLELSLMEADCLAFEPAQVSLATLCLAQRVLQEAGHRHLGAFQEGVLKVPSLSESELSAVFSPLARAALRGPRAALQATFLKYAQPQKLCISTSPAIAASGYLRSFLGSPEP</sequence>
<dbReference type="InterPro" id="IPR013763">
    <property type="entry name" value="Cyclin-like_dom"/>
</dbReference>
<feature type="domain" description="Cyclin C-terminal" evidence="5">
    <location>
        <begin position="210"/>
        <end position="332"/>
    </location>
</feature>
<dbReference type="AlphaFoldDB" id="A0A8D0BAM7"/>
<keyword evidence="1 2" id="KW-0195">Cyclin</keyword>
<reference evidence="6" key="2">
    <citation type="submission" date="2025-09" db="UniProtKB">
        <authorList>
            <consortium name="Ensembl"/>
        </authorList>
    </citation>
    <scope>IDENTIFICATION</scope>
</reference>
<feature type="domain" description="Cyclin-like" evidence="4">
    <location>
        <begin position="117"/>
        <end position="201"/>
    </location>
</feature>
<evidence type="ECO:0000313" key="6">
    <source>
        <dbReference type="Ensembl" id="ENSSMRP00000003164.1"/>
    </source>
</evidence>
<keyword evidence="7" id="KW-1185">Reference proteome</keyword>
<dbReference type="SMART" id="SM01332">
    <property type="entry name" value="Cyclin_C"/>
    <property type="match status" value="1"/>
</dbReference>
<dbReference type="CDD" id="cd20537">
    <property type="entry name" value="CYCLIN_CCNO-like_rpt2"/>
    <property type="match status" value="1"/>
</dbReference>
<name>A0A8D0BAM7_SALMN</name>
<dbReference type="GO" id="GO:0005634">
    <property type="term" value="C:nucleus"/>
    <property type="evidence" value="ECO:0007669"/>
    <property type="project" value="Ensembl"/>
</dbReference>
<dbReference type="PANTHER" id="PTHR10177">
    <property type="entry name" value="CYCLINS"/>
    <property type="match status" value="1"/>
</dbReference>
<evidence type="ECO:0000256" key="1">
    <source>
        <dbReference type="ARBA" id="ARBA00023127"/>
    </source>
</evidence>
<dbReference type="Ensembl" id="ENSSMRT00000003771.1">
    <property type="protein sequence ID" value="ENSSMRP00000003164.1"/>
    <property type="gene ID" value="ENSSMRG00000002667.1"/>
</dbReference>
<evidence type="ECO:0000256" key="2">
    <source>
        <dbReference type="RuleBase" id="RU000383"/>
    </source>
</evidence>
<dbReference type="InterPro" id="IPR006671">
    <property type="entry name" value="Cyclin_N"/>
</dbReference>
<dbReference type="Proteomes" id="UP000694421">
    <property type="component" value="Unplaced"/>
</dbReference>
<dbReference type="SMART" id="SM00385">
    <property type="entry name" value="CYCLIN"/>
    <property type="match status" value="2"/>
</dbReference>
<organism evidence="6 7">
    <name type="scientific">Salvator merianae</name>
    <name type="common">Argentine black and white tegu</name>
    <name type="synonym">Tupinambis merianae</name>
    <dbReference type="NCBI Taxonomy" id="96440"/>
    <lineage>
        <taxon>Eukaryota</taxon>
        <taxon>Metazoa</taxon>
        <taxon>Chordata</taxon>
        <taxon>Craniata</taxon>
        <taxon>Vertebrata</taxon>
        <taxon>Euteleostomi</taxon>
        <taxon>Lepidosauria</taxon>
        <taxon>Squamata</taxon>
        <taxon>Bifurcata</taxon>
        <taxon>Unidentata</taxon>
        <taxon>Episquamata</taxon>
        <taxon>Laterata</taxon>
        <taxon>Teiioidea</taxon>
        <taxon>Teiidae</taxon>
        <taxon>Salvator</taxon>
    </lineage>
</organism>
<protein>
    <submittedName>
        <fullName evidence="6">Cyclin P</fullName>
    </submittedName>
</protein>
<comment type="similarity">
    <text evidence="2">Belongs to the cyclin family.</text>
</comment>
<dbReference type="InterPro" id="IPR039361">
    <property type="entry name" value="Cyclin"/>
</dbReference>
<dbReference type="SUPFAM" id="SSF47954">
    <property type="entry name" value="Cyclin-like"/>
    <property type="match status" value="2"/>
</dbReference>
<dbReference type="GeneTree" id="ENSGT00920000149201"/>
<feature type="compositionally biased region" description="Basic and acidic residues" evidence="3">
    <location>
        <begin position="10"/>
        <end position="38"/>
    </location>
</feature>
<feature type="region of interest" description="Disordered" evidence="3">
    <location>
        <begin position="1"/>
        <end position="50"/>
    </location>
</feature>
<evidence type="ECO:0000259" key="4">
    <source>
        <dbReference type="SMART" id="SM00385"/>
    </source>
</evidence>